<dbReference type="EMBL" id="NBNE01004221">
    <property type="protein sequence ID" value="OWZ05862.1"/>
    <property type="molecule type" value="Genomic_DNA"/>
</dbReference>
<proteinExistence type="predicted"/>
<organism evidence="2 3">
    <name type="scientific">Phytophthora megakarya</name>
    <dbReference type="NCBI Taxonomy" id="4795"/>
    <lineage>
        <taxon>Eukaryota</taxon>
        <taxon>Sar</taxon>
        <taxon>Stramenopiles</taxon>
        <taxon>Oomycota</taxon>
        <taxon>Peronosporomycetes</taxon>
        <taxon>Peronosporales</taxon>
        <taxon>Peronosporaceae</taxon>
        <taxon>Phytophthora</taxon>
    </lineage>
</organism>
<name>A0A225VKK4_9STRA</name>
<keyword evidence="2" id="KW-0808">Transferase</keyword>
<sequence length="111" mass="12709">MEWQNLALEAMTYARSEDVESEVPLKPAVERSEYKTPHQPGASDLDLTWDLDQDCDECVYYHERSDLYAEGVDGQIAVLPEVPVTTEDMKIDDIQLCESGNQTPEEMDRLR</sequence>
<dbReference type="Proteomes" id="UP000198211">
    <property type="component" value="Unassembled WGS sequence"/>
</dbReference>
<dbReference type="AlphaFoldDB" id="A0A225VKK4"/>
<keyword evidence="2" id="KW-0548">Nucleotidyltransferase</keyword>
<keyword evidence="3" id="KW-1185">Reference proteome</keyword>
<accession>A0A225VKK4</accession>
<evidence type="ECO:0000313" key="3">
    <source>
        <dbReference type="Proteomes" id="UP000198211"/>
    </source>
</evidence>
<feature type="region of interest" description="Disordered" evidence="1">
    <location>
        <begin position="16"/>
        <end position="46"/>
    </location>
</feature>
<gene>
    <name evidence="2" type="ORF">PHMEG_00021970</name>
</gene>
<evidence type="ECO:0000313" key="2">
    <source>
        <dbReference type="EMBL" id="OWZ05862.1"/>
    </source>
</evidence>
<keyword evidence="2" id="KW-0695">RNA-directed DNA polymerase</keyword>
<dbReference type="GO" id="GO:0003964">
    <property type="term" value="F:RNA-directed DNA polymerase activity"/>
    <property type="evidence" value="ECO:0007669"/>
    <property type="project" value="UniProtKB-KW"/>
</dbReference>
<dbReference type="OrthoDB" id="129593at2759"/>
<reference evidence="3" key="1">
    <citation type="submission" date="2017-03" db="EMBL/GenBank/DDBJ databases">
        <title>Phytopthora megakarya and P. palmivora, two closely related causual agents of cacao black pod achieved similar genome size and gene model numbers by different mechanisms.</title>
        <authorList>
            <person name="Ali S."/>
            <person name="Shao J."/>
            <person name="Larry D.J."/>
            <person name="Kronmiller B."/>
            <person name="Shen D."/>
            <person name="Strem M.D."/>
            <person name="Melnick R.L."/>
            <person name="Guiltinan M.J."/>
            <person name="Tyler B.M."/>
            <person name="Meinhardt L.W."/>
            <person name="Bailey B.A."/>
        </authorList>
    </citation>
    <scope>NUCLEOTIDE SEQUENCE [LARGE SCALE GENOMIC DNA]</scope>
    <source>
        <strain evidence="3">zdho120</strain>
    </source>
</reference>
<evidence type="ECO:0000256" key="1">
    <source>
        <dbReference type="SAM" id="MobiDB-lite"/>
    </source>
</evidence>
<comment type="caution">
    <text evidence="2">The sequence shown here is derived from an EMBL/GenBank/DDBJ whole genome shotgun (WGS) entry which is preliminary data.</text>
</comment>
<protein>
    <submittedName>
        <fullName evidence="2">Reverse transcriptase</fullName>
    </submittedName>
</protein>